<protein>
    <recommendedName>
        <fullName evidence="5">Mitochondrial inner membrane protein 1</fullName>
    </recommendedName>
</protein>
<proteinExistence type="predicted"/>
<evidence type="ECO:0008006" key="5">
    <source>
        <dbReference type="Google" id="ProtNLM"/>
    </source>
</evidence>
<reference evidence="3 4" key="1">
    <citation type="submission" date="2015-05" db="EMBL/GenBank/DDBJ databases">
        <title>Distinctive expansion of gene families associated with plant cell wall degradation and secondary metabolism in the genomes of grapevine trunk pathogens.</title>
        <authorList>
            <person name="Lawrence D.P."/>
            <person name="Travadon R."/>
            <person name="Rolshausen P.E."/>
            <person name="Baumgartner K."/>
        </authorList>
    </citation>
    <scope>NUCLEOTIDE SEQUENCE [LARGE SCALE GENOMIC DNA]</scope>
    <source>
        <strain evidence="3">UCRPC4</strain>
    </source>
</reference>
<dbReference type="InterPro" id="IPR021836">
    <property type="entry name" value="DUF3429"/>
</dbReference>
<dbReference type="PANTHER" id="PTHR15887">
    <property type="entry name" value="TRANSMEMBRANE PROTEIN 69"/>
    <property type="match status" value="1"/>
</dbReference>
<gene>
    <name evidence="3" type="ORF">UCRPC4_g06406</name>
</gene>
<dbReference type="PANTHER" id="PTHR15887:SF1">
    <property type="entry name" value="TRANSMEMBRANE PROTEIN 69"/>
    <property type="match status" value="1"/>
</dbReference>
<keyword evidence="2" id="KW-0472">Membrane</keyword>
<evidence type="ECO:0000256" key="1">
    <source>
        <dbReference type="SAM" id="MobiDB-lite"/>
    </source>
</evidence>
<keyword evidence="2" id="KW-0812">Transmembrane</keyword>
<dbReference type="Pfam" id="PF11911">
    <property type="entry name" value="DUF3429"/>
    <property type="match status" value="1"/>
</dbReference>
<feature type="region of interest" description="Disordered" evidence="1">
    <location>
        <begin position="318"/>
        <end position="359"/>
    </location>
</feature>
<sequence length="359" mass="39120">MIRGNVIRAFPKALANSSVAAARPAYSTNAFKTQLVSYNKSRTTQMSLAKALTTRRTFATSLARLQLKGIQDTEAEKKLAKEKLQADPSLVSTASSTRPITGEVGAPEHEEDVDMMKTIRSDVQVIKDTFALDAVPKEAFNMGLAGVLPYVATSLSTVYLAYDINHAAEHGFGFIFDPKTAEALLHIIEPIQIGYGATIISFLGAIHWGLEWAGFGGKKGYPRYAIGVVATAAAWPTLLLSAEMGLISQFLTFVLLYFVDARAATIGWAPSWYSTYRFVLTFAVGAAIVLSLVGRGQIADKVTRAPGPADRMRALRESQVNALEEEEEERRARIVSEDETEDEEEADEGEGESDSKDEE</sequence>
<keyword evidence="2" id="KW-1133">Transmembrane helix</keyword>
<evidence type="ECO:0000256" key="2">
    <source>
        <dbReference type="SAM" id="Phobius"/>
    </source>
</evidence>
<name>A0A0G2GDW8_PHACM</name>
<dbReference type="OrthoDB" id="194289at2759"/>
<evidence type="ECO:0000313" key="4">
    <source>
        <dbReference type="Proteomes" id="UP000053317"/>
    </source>
</evidence>
<accession>A0A0G2GDW8</accession>
<dbReference type="EMBL" id="LCWF01000192">
    <property type="protein sequence ID" value="KKY15250.1"/>
    <property type="molecule type" value="Genomic_DNA"/>
</dbReference>
<reference evidence="3 4" key="2">
    <citation type="submission" date="2015-05" db="EMBL/GenBank/DDBJ databases">
        <authorList>
            <person name="Morales-Cruz A."/>
            <person name="Amrine K.C."/>
            <person name="Cantu D."/>
        </authorList>
    </citation>
    <scope>NUCLEOTIDE SEQUENCE [LARGE SCALE GENOMIC DNA]</scope>
    <source>
        <strain evidence="3">UCRPC4</strain>
    </source>
</reference>
<organism evidence="3 4">
    <name type="scientific">Phaeomoniella chlamydospora</name>
    <name type="common">Phaeoacremonium chlamydosporum</name>
    <dbReference type="NCBI Taxonomy" id="158046"/>
    <lineage>
        <taxon>Eukaryota</taxon>
        <taxon>Fungi</taxon>
        <taxon>Dikarya</taxon>
        <taxon>Ascomycota</taxon>
        <taxon>Pezizomycotina</taxon>
        <taxon>Eurotiomycetes</taxon>
        <taxon>Chaetothyriomycetidae</taxon>
        <taxon>Phaeomoniellales</taxon>
        <taxon>Phaeomoniellaceae</taxon>
        <taxon>Phaeomoniella</taxon>
    </lineage>
</organism>
<keyword evidence="4" id="KW-1185">Reference proteome</keyword>
<feature type="compositionally biased region" description="Acidic residues" evidence="1">
    <location>
        <begin position="337"/>
        <end position="359"/>
    </location>
</feature>
<comment type="caution">
    <text evidence="3">The sequence shown here is derived from an EMBL/GenBank/DDBJ whole genome shotgun (WGS) entry which is preliminary data.</text>
</comment>
<feature type="transmembrane region" description="Helical" evidence="2">
    <location>
        <begin position="193"/>
        <end position="215"/>
    </location>
</feature>
<dbReference type="Proteomes" id="UP000053317">
    <property type="component" value="Unassembled WGS sequence"/>
</dbReference>
<feature type="transmembrane region" description="Helical" evidence="2">
    <location>
        <begin position="275"/>
        <end position="294"/>
    </location>
</feature>
<dbReference type="AlphaFoldDB" id="A0A0G2GDW8"/>
<evidence type="ECO:0000313" key="3">
    <source>
        <dbReference type="EMBL" id="KKY15250.1"/>
    </source>
</evidence>